<feature type="compositionally biased region" description="Acidic residues" evidence="3">
    <location>
        <begin position="235"/>
        <end position="246"/>
    </location>
</feature>
<feature type="binding site" evidence="2">
    <location>
        <position position="203"/>
    </location>
    <ligand>
        <name>Zn(2+)</name>
        <dbReference type="ChEBI" id="CHEBI:29105"/>
    </ligand>
</feature>
<feature type="binding site" evidence="2">
    <location>
        <position position="198"/>
    </location>
    <ligand>
        <name>Zn(2+)</name>
        <dbReference type="ChEBI" id="CHEBI:29105"/>
    </ligand>
</feature>
<evidence type="ECO:0000256" key="1">
    <source>
        <dbReference type="ARBA" id="ARBA00023027"/>
    </source>
</evidence>
<name>A0AAD2FEX1_9STRA</name>
<dbReference type="GO" id="GO:0046872">
    <property type="term" value="F:metal ion binding"/>
    <property type="evidence" value="ECO:0007669"/>
    <property type="project" value="UniProtKB-KW"/>
</dbReference>
<feature type="compositionally biased region" description="Basic and acidic residues" evidence="3">
    <location>
        <begin position="247"/>
        <end position="266"/>
    </location>
</feature>
<dbReference type="Proteomes" id="UP001295423">
    <property type="component" value="Unassembled WGS sequence"/>
</dbReference>
<sequence>MRTKVDDGDDARRSKQEERAARALKEADVLLLVTGAGFSADSGLAVYNDIGKVEAYQLRNLDYADICQPRWLKKDPELFYGFWGQCFNDYRNTKPHDGYQILRNWRDDKNLMQHQNDHGTTTVADEIRTRTLHKYHLRRPFDDDAARLLTPYKVDHEDINQIAGSFFAFTSNVDAHHYDVFEAHEIHDCHGNIELWQCSNRGCETGIWRAPIDHKFVVDKEWMLAPKHVDANANDGDDGNDGNDVDIDSKEVKEEKDGSITDKGDSDNDNDGPAKVGHIKATGEKRSNLLQYMPPGLDQKGWKDMGPLGNWPRCGHCESLARPAILMFGDFGFHYDLPQHERWDAWKEAVMDLTKSKSEKEGIQLKVCILEIGCGINVSTCRDLSETTVHHVARRGGEPTLIRINPDHPGAPKEFVAADHIISIPSRGLEAIRRIDEIYKTLNQES</sequence>
<feature type="region of interest" description="Disordered" evidence="3">
    <location>
        <begin position="229"/>
        <end position="280"/>
    </location>
</feature>
<reference evidence="5" key="1">
    <citation type="submission" date="2023-08" db="EMBL/GenBank/DDBJ databases">
        <authorList>
            <person name="Audoor S."/>
            <person name="Bilcke G."/>
        </authorList>
    </citation>
    <scope>NUCLEOTIDE SEQUENCE</scope>
</reference>
<keyword evidence="2" id="KW-0862">Zinc</keyword>
<comment type="caution">
    <text evidence="5">The sequence shown here is derived from an EMBL/GenBank/DDBJ whole genome shotgun (WGS) entry which is preliminary data.</text>
</comment>
<dbReference type="PROSITE" id="PS50305">
    <property type="entry name" value="SIRTUIN"/>
    <property type="match status" value="1"/>
</dbReference>
<keyword evidence="6" id="KW-1185">Reference proteome</keyword>
<dbReference type="EMBL" id="CAKOGP040000001">
    <property type="protein sequence ID" value="CAJ1888461.1"/>
    <property type="molecule type" value="Genomic_DNA"/>
</dbReference>
<evidence type="ECO:0000313" key="5">
    <source>
        <dbReference type="EMBL" id="CAJ1888461.1"/>
    </source>
</evidence>
<dbReference type="AlphaFoldDB" id="A0AAD2FEX1"/>
<organism evidence="5 6">
    <name type="scientific">Cylindrotheca closterium</name>
    <dbReference type="NCBI Taxonomy" id="2856"/>
    <lineage>
        <taxon>Eukaryota</taxon>
        <taxon>Sar</taxon>
        <taxon>Stramenopiles</taxon>
        <taxon>Ochrophyta</taxon>
        <taxon>Bacillariophyta</taxon>
        <taxon>Bacillariophyceae</taxon>
        <taxon>Bacillariophycidae</taxon>
        <taxon>Bacillariales</taxon>
        <taxon>Bacillariaceae</taxon>
        <taxon>Cylindrotheca</taxon>
    </lineage>
</organism>
<feature type="domain" description="Deacetylase sirtuin-type" evidence="4">
    <location>
        <begin position="10"/>
        <end position="441"/>
    </location>
</feature>
<dbReference type="Gene3D" id="3.40.50.1220">
    <property type="entry name" value="TPP-binding domain"/>
    <property type="match status" value="1"/>
</dbReference>
<evidence type="ECO:0000256" key="2">
    <source>
        <dbReference type="PROSITE-ProRule" id="PRU00236"/>
    </source>
</evidence>
<keyword evidence="2" id="KW-0479">Metal-binding</keyword>
<dbReference type="InterPro" id="IPR026590">
    <property type="entry name" value="Ssirtuin_cat_dom"/>
</dbReference>
<dbReference type="PANTHER" id="PTHR48252:SF77">
    <property type="entry name" value="HISTONE DEACETYLASE DOMAIN-CONTAINING PROTEIN"/>
    <property type="match status" value="1"/>
</dbReference>
<protein>
    <recommendedName>
        <fullName evidence="4">Deacetylase sirtuin-type domain-containing protein</fullName>
    </recommendedName>
</protein>
<feature type="binding site" evidence="2">
    <location>
        <position position="317"/>
    </location>
    <ligand>
        <name>Zn(2+)</name>
        <dbReference type="ChEBI" id="CHEBI:29105"/>
    </ligand>
</feature>
<dbReference type="PANTHER" id="PTHR48252">
    <property type="entry name" value="HISTONE DEACETYLASE 2-RELATED"/>
    <property type="match status" value="1"/>
</dbReference>
<dbReference type="SUPFAM" id="SSF52467">
    <property type="entry name" value="DHS-like NAD/FAD-binding domain"/>
    <property type="match status" value="1"/>
</dbReference>
<evidence type="ECO:0000256" key="3">
    <source>
        <dbReference type="SAM" id="MobiDB-lite"/>
    </source>
</evidence>
<dbReference type="InterPro" id="IPR029035">
    <property type="entry name" value="DHS-like_NAD/FAD-binding_dom"/>
</dbReference>
<evidence type="ECO:0000259" key="4">
    <source>
        <dbReference type="PROSITE" id="PS50305"/>
    </source>
</evidence>
<accession>A0AAD2FEX1</accession>
<gene>
    <name evidence="5" type="ORF">CYCCA115_LOCUS14</name>
</gene>
<proteinExistence type="predicted"/>
<feature type="active site" description="Proton acceptor" evidence="2">
    <location>
        <position position="190"/>
    </location>
</feature>
<keyword evidence="1" id="KW-0520">NAD</keyword>
<evidence type="ECO:0000313" key="6">
    <source>
        <dbReference type="Proteomes" id="UP001295423"/>
    </source>
</evidence>
<feature type="binding site" evidence="2">
    <location>
        <position position="314"/>
    </location>
    <ligand>
        <name>Zn(2+)</name>
        <dbReference type="ChEBI" id="CHEBI:29105"/>
    </ligand>
</feature>